<gene>
    <name evidence="2" type="ORF">B0H17DRAFT_1044846</name>
</gene>
<evidence type="ECO:0000256" key="1">
    <source>
        <dbReference type="SAM" id="MobiDB-lite"/>
    </source>
</evidence>
<reference evidence="2" key="1">
    <citation type="submission" date="2023-03" db="EMBL/GenBank/DDBJ databases">
        <title>Massive genome expansion in bonnet fungi (Mycena s.s.) driven by repeated elements and novel gene families across ecological guilds.</title>
        <authorList>
            <consortium name="Lawrence Berkeley National Laboratory"/>
            <person name="Harder C.B."/>
            <person name="Miyauchi S."/>
            <person name="Viragh M."/>
            <person name="Kuo A."/>
            <person name="Thoen E."/>
            <person name="Andreopoulos B."/>
            <person name="Lu D."/>
            <person name="Skrede I."/>
            <person name="Drula E."/>
            <person name="Henrissat B."/>
            <person name="Morin E."/>
            <person name="Kohler A."/>
            <person name="Barry K."/>
            <person name="LaButti K."/>
            <person name="Morin E."/>
            <person name="Salamov A."/>
            <person name="Lipzen A."/>
            <person name="Mereny Z."/>
            <person name="Hegedus B."/>
            <person name="Baldrian P."/>
            <person name="Stursova M."/>
            <person name="Weitz H."/>
            <person name="Taylor A."/>
            <person name="Grigoriev I.V."/>
            <person name="Nagy L.G."/>
            <person name="Martin F."/>
            <person name="Kauserud H."/>
        </authorList>
    </citation>
    <scope>NUCLEOTIDE SEQUENCE</scope>
    <source>
        <strain evidence="2">CBHHK067</strain>
    </source>
</reference>
<evidence type="ECO:0000313" key="2">
    <source>
        <dbReference type="EMBL" id="KAJ7701828.1"/>
    </source>
</evidence>
<proteinExistence type="predicted"/>
<feature type="compositionally biased region" description="Basic and acidic residues" evidence="1">
    <location>
        <begin position="178"/>
        <end position="197"/>
    </location>
</feature>
<accession>A0AAD7DY51</accession>
<feature type="region of interest" description="Disordered" evidence="1">
    <location>
        <begin position="93"/>
        <end position="124"/>
    </location>
</feature>
<name>A0AAD7DY51_MYCRO</name>
<sequence>MSSKRVLTPTQSRQDDAHAPLKILHISRSLRWNLPVSDSTNLSRADEDTTLCYVPRSEDDLTACASVSSGLQTKSISQLSSFLQLSLPQLPEIPDWYEDDSERPTQEPEAPDPETLDTPPSDYHSLADFHPASLCCQNASSESNHLVFQARSPPLSNLKHKPEPPSTVSAAPQGHGRPRAEPQRHRSHSLDLTDRRPASLTYTTPPDAGWGHGLGSPFCPSPLSPAAHLAPIHSGTDFSLHNEPVQSMSPLSVTADLNQTPLSLRRAEALAVWRPQGPTPPTDAGTAPSSLSDWDVLSLEQPFPSTASIWVLDAPLPHSAWRLHPGMESRYRPHGDSGPVGIPKWSLEEQITIAVLEAMDSRDMRSAGRAACSRLGGGGSRKGTFRRLLGRIWRRTALGDYS</sequence>
<dbReference type="AlphaFoldDB" id="A0AAD7DY51"/>
<feature type="region of interest" description="Disordered" evidence="1">
    <location>
        <begin position="154"/>
        <end position="208"/>
    </location>
</feature>
<dbReference type="EMBL" id="JARKIE010000016">
    <property type="protein sequence ID" value="KAJ7701828.1"/>
    <property type="molecule type" value="Genomic_DNA"/>
</dbReference>
<organism evidence="2 3">
    <name type="scientific">Mycena rosella</name>
    <name type="common">Pink bonnet</name>
    <name type="synonym">Agaricus rosellus</name>
    <dbReference type="NCBI Taxonomy" id="1033263"/>
    <lineage>
        <taxon>Eukaryota</taxon>
        <taxon>Fungi</taxon>
        <taxon>Dikarya</taxon>
        <taxon>Basidiomycota</taxon>
        <taxon>Agaricomycotina</taxon>
        <taxon>Agaricomycetes</taxon>
        <taxon>Agaricomycetidae</taxon>
        <taxon>Agaricales</taxon>
        <taxon>Marasmiineae</taxon>
        <taxon>Mycenaceae</taxon>
        <taxon>Mycena</taxon>
    </lineage>
</organism>
<evidence type="ECO:0000313" key="3">
    <source>
        <dbReference type="Proteomes" id="UP001221757"/>
    </source>
</evidence>
<dbReference type="Proteomes" id="UP001221757">
    <property type="component" value="Unassembled WGS sequence"/>
</dbReference>
<keyword evidence="3" id="KW-1185">Reference proteome</keyword>
<protein>
    <submittedName>
        <fullName evidence="2">Uncharacterized protein</fullName>
    </submittedName>
</protein>
<comment type="caution">
    <text evidence="2">The sequence shown here is derived from an EMBL/GenBank/DDBJ whole genome shotgun (WGS) entry which is preliminary data.</text>
</comment>